<dbReference type="EMBL" id="VFIA01000004">
    <property type="protein sequence ID" value="MBC3790450.1"/>
    <property type="molecule type" value="Genomic_DNA"/>
</dbReference>
<sequence>MGVPFFELKELIGKNDLNVFSSNYTLVLIKCIRRLL</sequence>
<protein>
    <submittedName>
        <fullName evidence="1">Uncharacterized protein</fullName>
    </submittedName>
</protein>
<name>A0ABR6W413_9BACT</name>
<comment type="caution">
    <text evidence="1">The sequence shown here is derived from an EMBL/GenBank/DDBJ whole genome shotgun (WGS) entry which is preliminary data.</text>
</comment>
<reference evidence="1 2" key="1">
    <citation type="submission" date="2019-06" db="EMBL/GenBank/DDBJ databases">
        <title>Spirosoma utsteinense sp. nov. isolated from Antarctic ice-free soils.</title>
        <authorList>
            <person name="Tahon G."/>
        </authorList>
    </citation>
    <scope>NUCLEOTIDE SEQUENCE [LARGE SCALE GENOMIC DNA]</scope>
    <source>
        <strain evidence="1 2">LMG 31447</strain>
    </source>
</reference>
<accession>A0ABR6W413</accession>
<organism evidence="1 2">
    <name type="scientific">Spirosoma utsteinense</name>
    <dbReference type="NCBI Taxonomy" id="2585773"/>
    <lineage>
        <taxon>Bacteria</taxon>
        <taxon>Pseudomonadati</taxon>
        <taxon>Bacteroidota</taxon>
        <taxon>Cytophagia</taxon>
        <taxon>Cytophagales</taxon>
        <taxon>Cytophagaceae</taxon>
        <taxon>Spirosoma</taxon>
    </lineage>
</organism>
<evidence type="ECO:0000313" key="2">
    <source>
        <dbReference type="Proteomes" id="UP000700732"/>
    </source>
</evidence>
<keyword evidence="2" id="KW-1185">Reference proteome</keyword>
<proteinExistence type="predicted"/>
<gene>
    <name evidence="1" type="ORF">FH603_939</name>
</gene>
<evidence type="ECO:0000313" key="1">
    <source>
        <dbReference type="EMBL" id="MBC3790450.1"/>
    </source>
</evidence>
<dbReference type="Proteomes" id="UP000700732">
    <property type="component" value="Unassembled WGS sequence"/>
</dbReference>